<protein>
    <submittedName>
        <fullName evidence="1">Unannotated protein</fullName>
    </submittedName>
</protein>
<proteinExistence type="predicted"/>
<evidence type="ECO:0000313" key="1">
    <source>
        <dbReference type="EMBL" id="CAB4657648.1"/>
    </source>
</evidence>
<dbReference type="AlphaFoldDB" id="A0A6J6L8X5"/>
<organism evidence="1">
    <name type="scientific">freshwater metagenome</name>
    <dbReference type="NCBI Taxonomy" id="449393"/>
    <lineage>
        <taxon>unclassified sequences</taxon>
        <taxon>metagenomes</taxon>
        <taxon>ecological metagenomes</taxon>
    </lineage>
</organism>
<gene>
    <name evidence="1" type="ORF">UFOPK2245_00995</name>
</gene>
<accession>A0A6J6L8X5</accession>
<sequence>MLTKSTIDLTSVVRVVGLAKYPANTSLAVPSVMVGIICIPARRIKQTVSAIGHDGLPVL</sequence>
<dbReference type="EMBL" id="CAEZWK010000037">
    <property type="protein sequence ID" value="CAB4657648.1"/>
    <property type="molecule type" value="Genomic_DNA"/>
</dbReference>
<name>A0A6J6L8X5_9ZZZZ</name>
<reference evidence="1" key="1">
    <citation type="submission" date="2020-05" db="EMBL/GenBank/DDBJ databases">
        <authorList>
            <person name="Chiriac C."/>
            <person name="Salcher M."/>
            <person name="Ghai R."/>
            <person name="Kavagutti S V."/>
        </authorList>
    </citation>
    <scope>NUCLEOTIDE SEQUENCE</scope>
</reference>